<dbReference type="InterPro" id="IPR023574">
    <property type="entry name" value="Ribosomal_uL4_dom_sf"/>
</dbReference>
<dbReference type="PANTHER" id="PTHR10746:SF6">
    <property type="entry name" value="LARGE RIBOSOMAL SUBUNIT PROTEIN UL4M"/>
    <property type="match status" value="1"/>
</dbReference>
<evidence type="ECO:0000256" key="3">
    <source>
        <dbReference type="ARBA" id="ARBA00022730"/>
    </source>
</evidence>
<evidence type="ECO:0000256" key="6">
    <source>
        <dbReference type="ARBA" id="ARBA00023274"/>
    </source>
</evidence>
<evidence type="ECO:0000256" key="7">
    <source>
        <dbReference type="ARBA" id="ARBA00035244"/>
    </source>
</evidence>
<dbReference type="GO" id="GO:0005840">
    <property type="term" value="C:ribosome"/>
    <property type="evidence" value="ECO:0007669"/>
    <property type="project" value="UniProtKB-KW"/>
</dbReference>
<dbReference type="GO" id="GO:0019843">
    <property type="term" value="F:rRNA binding"/>
    <property type="evidence" value="ECO:0007669"/>
    <property type="project" value="UniProtKB-UniRule"/>
</dbReference>
<feature type="compositionally biased region" description="Basic residues" evidence="11">
    <location>
        <begin position="60"/>
        <end position="71"/>
    </location>
</feature>
<evidence type="ECO:0000256" key="4">
    <source>
        <dbReference type="ARBA" id="ARBA00022884"/>
    </source>
</evidence>
<evidence type="ECO:0000256" key="5">
    <source>
        <dbReference type="ARBA" id="ARBA00022980"/>
    </source>
</evidence>
<evidence type="ECO:0000256" key="9">
    <source>
        <dbReference type="ARBA" id="ARBA00055590"/>
    </source>
</evidence>
<dbReference type="Pfam" id="PF00573">
    <property type="entry name" value="Ribosomal_L4"/>
    <property type="match status" value="1"/>
</dbReference>
<comment type="caution">
    <text evidence="12">The sequence shown here is derived from an EMBL/GenBank/DDBJ whole genome shotgun (WGS) entry which is preliminary data.</text>
</comment>
<dbReference type="Proteomes" id="UP000285120">
    <property type="component" value="Unassembled WGS sequence"/>
</dbReference>
<keyword evidence="4 10" id="KW-0694">RNA-binding</keyword>
<sequence>MPKVDVLNQSGSKVGDVELAEGIFGIEPNQHVLHEAVVMQQASMRQGTHAVKNRSDRRGGGRKPWRQKGTGRARQGTIRAPQWVGGGVVFGPTPRSYAYKLPKKVRRLAIKSALSTRAKDGDIVVLDNLSLEAPKTKEMITVLSSLSVDRKALVVTADYNEQVALSIGNIPGITFATVNDVNVLEVLKHDKLVITKEAVEKVEEVLA</sequence>
<name>A0A419UTX8_9BACL</name>
<proteinExistence type="inferred from homology"/>
<gene>
    <name evidence="10" type="primary">rplD</name>
    <name evidence="12" type="ORF">ATL39_3462</name>
</gene>
<keyword evidence="13" id="KW-1185">Reference proteome</keyword>
<comment type="similarity">
    <text evidence="1 10">Belongs to the universal ribosomal protein uL4 family.</text>
</comment>
<dbReference type="NCBIfam" id="TIGR03953">
    <property type="entry name" value="rplD_bact"/>
    <property type="match status" value="1"/>
</dbReference>
<comment type="subunit">
    <text evidence="2 10">Part of the 50S ribosomal subunit.</text>
</comment>
<dbReference type="Gene3D" id="3.40.1370.10">
    <property type="match status" value="1"/>
</dbReference>
<dbReference type="EMBL" id="RAPK01000014">
    <property type="protein sequence ID" value="RKD67561.1"/>
    <property type="molecule type" value="Genomic_DNA"/>
</dbReference>
<keyword evidence="6 10" id="KW-0687">Ribonucleoprotein</keyword>
<dbReference type="InterPro" id="IPR013005">
    <property type="entry name" value="Ribosomal_uL4-like"/>
</dbReference>
<evidence type="ECO:0000256" key="11">
    <source>
        <dbReference type="SAM" id="MobiDB-lite"/>
    </source>
</evidence>
<organism evidence="12 13">
    <name type="scientific">Sinobaca qinghaiensis</name>
    <dbReference type="NCBI Taxonomy" id="342944"/>
    <lineage>
        <taxon>Bacteria</taxon>
        <taxon>Bacillati</taxon>
        <taxon>Bacillota</taxon>
        <taxon>Bacilli</taxon>
        <taxon>Bacillales</taxon>
        <taxon>Sporolactobacillaceae</taxon>
        <taxon>Sinobaca</taxon>
    </lineage>
</organism>
<evidence type="ECO:0000313" key="13">
    <source>
        <dbReference type="Proteomes" id="UP000285120"/>
    </source>
</evidence>
<dbReference type="GO" id="GO:0006412">
    <property type="term" value="P:translation"/>
    <property type="evidence" value="ECO:0007669"/>
    <property type="project" value="UniProtKB-UniRule"/>
</dbReference>
<dbReference type="GO" id="GO:1990904">
    <property type="term" value="C:ribonucleoprotein complex"/>
    <property type="evidence" value="ECO:0007669"/>
    <property type="project" value="UniProtKB-KW"/>
</dbReference>
<dbReference type="PANTHER" id="PTHR10746">
    <property type="entry name" value="50S RIBOSOMAL PROTEIN L4"/>
    <property type="match status" value="1"/>
</dbReference>
<dbReference type="FunFam" id="3.40.1370.10:FF:000003">
    <property type="entry name" value="50S ribosomal protein L4"/>
    <property type="match status" value="1"/>
</dbReference>
<evidence type="ECO:0000256" key="8">
    <source>
        <dbReference type="ARBA" id="ARBA00053102"/>
    </source>
</evidence>
<dbReference type="HAMAP" id="MF_01328_B">
    <property type="entry name" value="Ribosomal_uL4_B"/>
    <property type="match status" value="1"/>
</dbReference>
<dbReference type="OrthoDB" id="9803201at2"/>
<reference evidence="12 13" key="1">
    <citation type="submission" date="2018-09" db="EMBL/GenBank/DDBJ databases">
        <title>Genomic Encyclopedia of Archaeal and Bacterial Type Strains, Phase II (KMG-II): from individual species to whole genera.</title>
        <authorList>
            <person name="Goeker M."/>
        </authorList>
    </citation>
    <scope>NUCLEOTIDE SEQUENCE [LARGE SCALE GENOMIC DNA]</scope>
    <source>
        <strain evidence="12 13">DSM 17008</strain>
    </source>
</reference>
<evidence type="ECO:0000313" key="12">
    <source>
        <dbReference type="EMBL" id="RKD67561.1"/>
    </source>
</evidence>
<evidence type="ECO:0000256" key="10">
    <source>
        <dbReference type="HAMAP-Rule" id="MF_01328"/>
    </source>
</evidence>
<dbReference type="RefSeq" id="WP_120194587.1">
    <property type="nucleotide sequence ID" value="NZ_RAPK01000014.1"/>
</dbReference>
<dbReference type="AlphaFoldDB" id="A0A419UTX8"/>
<comment type="function">
    <text evidence="9 10">One of the primary rRNA binding proteins, this protein initially binds near the 5'-end of the 23S rRNA. It is important during the early stages of 50S assembly. It makes multiple contacts with different domains of the 23S rRNA in the assembled 50S subunit and ribosome.</text>
</comment>
<evidence type="ECO:0000256" key="2">
    <source>
        <dbReference type="ARBA" id="ARBA00011838"/>
    </source>
</evidence>
<comment type="function">
    <text evidence="8 10">Forms part of the polypeptide exit tunnel.</text>
</comment>
<keyword evidence="3 10" id="KW-0699">rRNA-binding</keyword>
<keyword evidence="5 10" id="KW-0689">Ribosomal protein</keyword>
<accession>A0A419UTX8</accession>
<dbReference type="SUPFAM" id="SSF52166">
    <property type="entry name" value="Ribosomal protein L4"/>
    <property type="match status" value="1"/>
</dbReference>
<protein>
    <recommendedName>
        <fullName evidence="7 10">Large ribosomal subunit protein uL4</fullName>
    </recommendedName>
</protein>
<feature type="region of interest" description="Disordered" evidence="11">
    <location>
        <begin position="43"/>
        <end position="75"/>
    </location>
</feature>
<dbReference type="GO" id="GO:0003735">
    <property type="term" value="F:structural constituent of ribosome"/>
    <property type="evidence" value="ECO:0007669"/>
    <property type="project" value="InterPro"/>
</dbReference>
<evidence type="ECO:0000256" key="1">
    <source>
        <dbReference type="ARBA" id="ARBA00010528"/>
    </source>
</evidence>
<dbReference type="InterPro" id="IPR002136">
    <property type="entry name" value="Ribosomal_uL4"/>
</dbReference>